<organism evidence="2 3">
    <name type="scientific">Tribonema minus</name>
    <dbReference type="NCBI Taxonomy" id="303371"/>
    <lineage>
        <taxon>Eukaryota</taxon>
        <taxon>Sar</taxon>
        <taxon>Stramenopiles</taxon>
        <taxon>Ochrophyta</taxon>
        <taxon>PX clade</taxon>
        <taxon>Xanthophyceae</taxon>
        <taxon>Tribonematales</taxon>
        <taxon>Tribonemataceae</taxon>
        <taxon>Tribonema</taxon>
    </lineage>
</organism>
<comment type="caution">
    <text evidence="2">The sequence shown here is derived from an EMBL/GenBank/DDBJ whole genome shotgun (WGS) entry which is preliminary data.</text>
</comment>
<feature type="transmembrane region" description="Helical" evidence="1">
    <location>
        <begin position="62"/>
        <end position="85"/>
    </location>
</feature>
<sequence>MDSRPAPQPVGLSDVMSDVKRNPGRCVGFSWFVTIIFVLAMVVVSIVTASKNSQSEAIGGDAAAFTALWVLLVLLLVGVTGTVILRKYHTPLAVGLLLGLTSMLSQLLFVLFAVFLALGQESGTHQDSDHAMAAFMFILFFLFLLFSIVLAKFRMTVIET</sequence>
<name>A0A835Z9F7_9STRA</name>
<accession>A0A835Z9F7</accession>
<keyword evidence="1" id="KW-0812">Transmembrane</keyword>
<feature type="transmembrane region" description="Helical" evidence="1">
    <location>
        <begin position="26"/>
        <end position="50"/>
    </location>
</feature>
<keyword evidence="1" id="KW-1133">Transmembrane helix</keyword>
<keyword evidence="3" id="KW-1185">Reference proteome</keyword>
<gene>
    <name evidence="2" type="ORF">JKP88DRAFT_234714</name>
</gene>
<dbReference type="Proteomes" id="UP000664859">
    <property type="component" value="Unassembled WGS sequence"/>
</dbReference>
<proteinExistence type="predicted"/>
<protein>
    <submittedName>
        <fullName evidence="2">Uncharacterized protein</fullName>
    </submittedName>
</protein>
<evidence type="ECO:0000313" key="3">
    <source>
        <dbReference type="Proteomes" id="UP000664859"/>
    </source>
</evidence>
<dbReference type="AlphaFoldDB" id="A0A835Z9F7"/>
<evidence type="ECO:0000256" key="1">
    <source>
        <dbReference type="SAM" id="Phobius"/>
    </source>
</evidence>
<dbReference type="EMBL" id="JAFCMP010000077">
    <property type="protein sequence ID" value="KAG5188107.1"/>
    <property type="molecule type" value="Genomic_DNA"/>
</dbReference>
<evidence type="ECO:0000313" key="2">
    <source>
        <dbReference type="EMBL" id="KAG5188107.1"/>
    </source>
</evidence>
<reference evidence="2" key="1">
    <citation type="submission" date="2021-02" db="EMBL/GenBank/DDBJ databases">
        <title>First Annotated Genome of the Yellow-green Alga Tribonema minus.</title>
        <authorList>
            <person name="Mahan K.M."/>
        </authorList>
    </citation>
    <scope>NUCLEOTIDE SEQUENCE</scope>
    <source>
        <strain evidence="2">UTEX B ZZ1240</strain>
    </source>
</reference>
<feature type="transmembrane region" description="Helical" evidence="1">
    <location>
        <begin position="130"/>
        <end position="151"/>
    </location>
</feature>
<feature type="transmembrane region" description="Helical" evidence="1">
    <location>
        <begin position="92"/>
        <end position="118"/>
    </location>
</feature>
<keyword evidence="1" id="KW-0472">Membrane</keyword>